<dbReference type="AlphaFoldDB" id="A0A9P6TET3"/>
<organism evidence="1 2">
    <name type="scientific">Cronartium quercuum f. sp. fusiforme G11</name>
    <dbReference type="NCBI Taxonomy" id="708437"/>
    <lineage>
        <taxon>Eukaryota</taxon>
        <taxon>Fungi</taxon>
        <taxon>Dikarya</taxon>
        <taxon>Basidiomycota</taxon>
        <taxon>Pucciniomycotina</taxon>
        <taxon>Pucciniomycetes</taxon>
        <taxon>Pucciniales</taxon>
        <taxon>Coleosporiaceae</taxon>
        <taxon>Cronartium</taxon>
    </lineage>
</organism>
<name>A0A9P6TET3_9BASI</name>
<comment type="caution">
    <text evidence="1">The sequence shown here is derived from an EMBL/GenBank/DDBJ whole genome shotgun (WGS) entry which is preliminary data.</text>
</comment>
<reference evidence="1" key="1">
    <citation type="submission" date="2013-11" db="EMBL/GenBank/DDBJ databases">
        <title>Genome sequence of the fusiform rust pathogen reveals effectors for host alternation and coevolution with pine.</title>
        <authorList>
            <consortium name="DOE Joint Genome Institute"/>
            <person name="Smith K."/>
            <person name="Pendleton A."/>
            <person name="Kubisiak T."/>
            <person name="Anderson C."/>
            <person name="Salamov A."/>
            <person name="Aerts A."/>
            <person name="Riley R."/>
            <person name="Clum A."/>
            <person name="Lindquist E."/>
            <person name="Ence D."/>
            <person name="Campbell M."/>
            <person name="Kronenberg Z."/>
            <person name="Feau N."/>
            <person name="Dhillon B."/>
            <person name="Hamelin R."/>
            <person name="Burleigh J."/>
            <person name="Smith J."/>
            <person name="Yandell M."/>
            <person name="Nelson C."/>
            <person name="Grigoriev I."/>
            <person name="Davis J."/>
        </authorList>
    </citation>
    <scope>NUCLEOTIDE SEQUENCE</scope>
    <source>
        <strain evidence="1">G11</strain>
    </source>
</reference>
<accession>A0A9P6TET3</accession>
<dbReference type="Proteomes" id="UP000886653">
    <property type="component" value="Unassembled WGS sequence"/>
</dbReference>
<proteinExistence type="predicted"/>
<sequence length="159" mass="17355">MNLEVYAWSLHHLNGDYPQLDTQLRVDHPPASLPTQCHPFNQFETPTAFPGPLKTKVCPALSCPPLSEFDMSPPDGTSEHSGMSQELDSAMLEAPTTNDSSVRAAFKSFASPIPLSPKNYKAAPKIGKMTQLGEAFTSGQIFLLAYVHDRILTVGDIKL</sequence>
<protein>
    <submittedName>
        <fullName evidence="1">Uncharacterized protein</fullName>
    </submittedName>
</protein>
<evidence type="ECO:0000313" key="1">
    <source>
        <dbReference type="EMBL" id="KAG0149169.1"/>
    </source>
</evidence>
<keyword evidence="2" id="KW-1185">Reference proteome</keyword>
<gene>
    <name evidence="1" type="ORF">CROQUDRAFT_89497</name>
</gene>
<evidence type="ECO:0000313" key="2">
    <source>
        <dbReference type="Proteomes" id="UP000886653"/>
    </source>
</evidence>
<dbReference type="EMBL" id="MU167230">
    <property type="protein sequence ID" value="KAG0149169.1"/>
    <property type="molecule type" value="Genomic_DNA"/>
</dbReference>